<gene>
    <name evidence="1" type="ORF">JCM21738_3320</name>
</gene>
<protein>
    <submittedName>
        <fullName evidence="1">ATP/GTP-binding protein</fullName>
    </submittedName>
</protein>
<organism evidence="1 2">
    <name type="scientific">Mesobacillus boroniphilus JCM 21738</name>
    <dbReference type="NCBI Taxonomy" id="1294265"/>
    <lineage>
        <taxon>Bacteria</taxon>
        <taxon>Bacillati</taxon>
        <taxon>Bacillota</taxon>
        <taxon>Bacilli</taxon>
        <taxon>Bacillales</taxon>
        <taxon>Bacillaceae</taxon>
        <taxon>Mesobacillus</taxon>
    </lineage>
</organism>
<reference evidence="1 2" key="1">
    <citation type="submission" date="2013-12" db="EMBL/GenBank/DDBJ databases">
        <title>NBRP : Genome information of microbial organism related human and environment.</title>
        <authorList>
            <person name="Hattori M."/>
            <person name="Oshima K."/>
            <person name="Inaba H."/>
            <person name="Suda W."/>
            <person name="Sakamoto M."/>
            <person name="Iino T."/>
            <person name="Kitahara M."/>
            <person name="Oshida Y."/>
            <person name="Iida T."/>
            <person name="Kudo T."/>
            <person name="Itoh T."/>
            <person name="Ahmed I."/>
            <person name="Ohkuma M."/>
        </authorList>
    </citation>
    <scope>NUCLEOTIDE SEQUENCE [LARGE SCALE GENOMIC DNA]</scope>
    <source>
        <strain evidence="1 2">JCM 21738</strain>
    </source>
</reference>
<accession>W4RRE3</accession>
<keyword evidence="2" id="KW-1185">Reference proteome</keyword>
<proteinExistence type="predicted"/>
<comment type="caution">
    <text evidence="1">The sequence shown here is derived from an EMBL/GenBank/DDBJ whole genome shotgun (WGS) entry which is preliminary data.</text>
</comment>
<sequence length="41" mass="4656">MNKTPIIYVVSDSVGETAEQVTKLPSANSNIWMFHLKDFLM</sequence>
<dbReference type="AlphaFoldDB" id="W4RRE3"/>
<dbReference type="Proteomes" id="UP000018949">
    <property type="component" value="Unassembled WGS sequence"/>
</dbReference>
<dbReference type="EMBL" id="BAUW01000043">
    <property type="protein sequence ID" value="GAE46418.1"/>
    <property type="molecule type" value="Genomic_DNA"/>
</dbReference>
<name>W4RRE3_9BACI</name>
<evidence type="ECO:0000313" key="2">
    <source>
        <dbReference type="Proteomes" id="UP000018949"/>
    </source>
</evidence>
<evidence type="ECO:0000313" key="1">
    <source>
        <dbReference type="EMBL" id="GAE46418.1"/>
    </source>
</evidence>